<reference evidence="1" key="1">
    <citation type="submission" date="2021-05" db="EMBL/GenBank/DDBJ databases">
        <authorList>
            <person name="Alioto T."/>
            <person name="Alioto T."/>
            <person name="Gomez Garrido J."/>
        </authorList>
    </citation>
    <scope>NUCLEOTIDE SEQUENCE</scope>
</reference>
<evidence type="ECO:0000313" key="1">
    <source>
        <dbReference type="EMBL" id="CAG6646367.1"/>
    </source>
</evidence>
<dbReference type="AlphaFoldDB" id="A0A8D8W452"/>
<sequence length="103" mass="11352">MAKFELFRFTNCKQLYNAFHSPSPSSAMPFLFTTVVALPLSQPPSYNISTTLSNSCRRMIISDRVCVSNSLLDHVFFMGGALPSTTRQTVRSTPAAVSLRNCA</sequence>
<dbReference type="EMBL" id="HBUF01311989">
    <property type="protein sequence ID" value="CAG6693358.1"/>
    <property type="molecule type" value="Transcribed_RNA"/>
</dbReference>
<dbReference type="EMBL" id="HBUF01141344">
    <property type="protein sequence ID" value="CAG6646367.1"/>
    <property type="molecule type" value="Transcribed_RNA"/>
</dbReference>
<organism evidence="1">
    <name type="scientific">Cacopsylla melanoneura</name>
    <dbReference type="NCBI Taxonomy" id="428564"/>
    <lineage>
        <taxon>Eukaryota</taxon>
        <taxon>Metazoa</taxon>
        <taxon>Ecdysozoa</taxon>
        <taxon>Arthropoda</taxon>
        <taxon>Hexapoda</taxon>
        <taxon>Insecta</taxon>
        <taxon>Pterygota</taxon>
        <taxon>Neoptera</taxon>
        <taxon>Paraneoptera</taxon>
        <taxon>Hemiptera</taxon>
        <taxon>Sternorrhyncha</taxon>
        <taxon>Psylloidea</taxon>
        <taxon>Psyllidae</taxon>
        <taxon>Psyllinae</taxon>
        <taxon>Cacopsylla</taxon>
    </lineage>
</organism>
<accession>A0A8D8W452</accession>
<protein>
    <submittedName>
        <fullName evidence="1">Uncharacterized protein</fullName>
    </submittedName>
</protein>
<proteinExistence type="predicted"/>
<name>A0A8D8W452_9HEMI</name>